<sequence>MPKAKKKLLPKDFETLLDEGDVAKLQAVFDTCDVNARGGPSKRAALSFDRCPDDLARWLVAQGADIGAADAYGNTALHARARSRRSRFDVLLELGADVHDDGASIGTALHAAADSRNALSARVLLEHGARVDALNRDGQTPLERALRTCGNADLEHMVALADVLLDAGAAKTPRMRSSVTEIGERFEFMRERFNPESVDAASAALERLYALFDVPPVPRRQLHDGRAPIVVGAGSWQEQHQALWKQLVPGTGHAATVQGEIIRISRRIAHELDHNGGCNWDADFRTMADAVAAFVRTGTSLPAGDLSDLEAVVQDVKRQSGDPAQLCRLAVAWVRLNPHPLELAPPSYRR</sequence>
<reference evidence="4 5" key="1">
    <citation type="submission" date="2015-05" db="EMBL/GenBank/DDBJ databases">
        <title>Draft genome of Burkholderia cepacia LK29.</title>
        <authorList>
            <person name="Chan X.Y."/>
        </authorList>
    </citation>
    <scope>NUCLEOTIDE SEQUENCE [LARGE SCALE GENOMIC DNA]</scope>
    <source>
        <strain evidence="4 5">LK29</strain>
    </source>
</reference>
<keyword evidence="2 3" id="KW-0040">ANK repeat</keyword>
<dbReference type="RefSeq" id="WP_048249037.1">
    <property type="nucleotide sequence ID" value="NZ_LDWR01000042.1"/>
</dbReference>
<name>A0A0J5WSS7_BURCE</name>
<dbReference type="Pfam" id="PF13637">
    <property type="entry name" value="Ank_4"/>
    <property type="match status" value="1"/>
</dbReference>
<keyword evidence="1" id="KW-0677">Repeat</keyword>
<dbReference type="PROSITE" id="PS50088">
    <property type="entry name" value="ANK_REPEAT"/>
    <property type="match status" value="1"/>
</dbReference>
<protein>
    <submittedName>
        <fullName evidence="4">Uncharacterized protein</fullName>
    </submittedName>
</protein>
<comment type="caution">
    <text evidence="4">The sequence shown here is derived from an EMBL/GenBank/DDBJ whole genome shotgun (WGS) entry which is preliminary data.</text>
</comment>
<dbReference type="PANTHER" id="PTHR24171">
    <property type="entry name" value="ANKYRIN REPEAT DOMAIN-CONTAINING PROTEIN 39-RELATED"/>
    <property type="match status" value="1"/>
</dbReference>
<dbReference type="AlphaFoldDB" id="A0A0J5WSS7"/>
<dbReference type="InterPro" id="IPR002110">
    <property type="entry name" value="Ankyrin_rpt"/>
</dbReference>
<dbReference type="Proteomes" id="UP000036338">
    <property type="component" value="Unassembled WGS sequence"/>
</dbReference>
<gene>
    <name evidence="4" type="ORF">VL15_24325</name>
</gene>
<dbReference type="EMBL" id="LDWR01000042">
    <property type="protein sequence ID" value="KML53692.1"/>
    <property type="molecule type" value="Genomic_DNA"/>
</dbReference>
<evidence type="ECO:0000256" key="3">
    <source>
        <dbReference type="PROSITE-ProRule" id="PRU00023"/>
    </source>
</evidence>
<dbReference type="Gene3D" id="1.25.40.20">
    <property type="entry name" value="Ankyrin repeat-containing domain"/>
    <property type="match status" value="1"/>
</dbReference>
<proteinExistence type="predicted"/>
<organism evidence="4 5">
    <name type="scientific">Burkholderia cepacia</name>
    <name type="common">Pseudomonas cepacia</name>
    <dbReference type="NCBI Taxonomy" id="292"/>
    <lineage>
        <taxon>Bacteria</taxon>
        <taxon>Pseudomonadati</taxon>
        <taxon>Pseudomonadota</taxon>
        <taxon>Betaproteobacteria</taxon>
        <taxon>Burkholderiales</taxon>
        <taxon>Burkholderiaceae</taxon>
        <taxon>Burkholderia</taxon>
        <taxon>Burkholderia cepacia complex</taxon>
    </lineage>
</organism>
<dbReference type="SUPFAM" id="SSF48403">
    <property type="entry name" value="Ankyrin repeat"/>
    <property type="match status" value="1"/>
</dbReference>
<evidence type="ECO:0000256" key="2">
    <source>
        <dbReference type="ARBA" id="ARBA00023043"/>
    </source>
</evidence>
<evidence type="ECO:0000313" key="5">
    <source>
        <dbReference type="Proteomes" id="UP000036338"/>
    </source>
</evidence>
<feature type="repeat" description="ANK" evidence="3">
    <location>
        <begin position="107"/>
        <end position="136"/>
    </location>
</feature>
<dbReference type="PATRIC" id="fig|292.27.peg.5215"/>
<accession>A0A0J5WSS7</accession>
<evidence type="ECO:0000256" key="1">
    <source>
        <dbReference type="ARBA" id="ARBA00022737"/>
    </source>
</evidence>
<evidence type="ECO:0000313" key="4">
    <source>
        <dbReference type="EMBL" id="KML53692.1"/>
    </source>
</evidence>
<dbReference type="InterPro" id="IPR036770">
    <property type="entry name" value="Ankyrin_rpt-contain_sf"/>
</dbReference>